<dbReference type="OrthoDB" id="9762085at2"/>
<dbReference type="KEGG" id="mpec:B9O19_01843"/>
<proteinExistence type="predicted"/>
<evidence type="ECO:0000313" key="2">
    <source>
        <dbReference type="EMBL" id="AUO19992.1"/>
    </source>
</evidence>
<dbReference type="NCBIfam" id="NF047422">
    <property type="entry name" value="YfmF_fam"/>
    <property type="match status" value="1"/>
</dbReference>
<dbReference type="Proteomes" id="UP000235589">
    <property type="component" value="Chromosome"/>
</dbReference>
<protein>
    <submittedName>
        <fullName evidence="2">Peptidase M16 domain protein</fullName>
    </submittedName>
</protein>
<dbReference type="AlphaFoldDB" id="A0A2K9P415"/>
<accession>A0A2K9P415</accession>
<dbReference type="PANTHER" id="PTHR43690">
    <property type="entry name" value="NARDILYSIN"/>
    <property type="match status" value="1"/>
</dbReference>
<reference evidence="2 3" key="1">
    <citation type="submission" date="2017-04" db="EMBL/GenBank/DDBJ databases">
        <title>Monoglobus pectinilyticus 14 draft genome.</title>
        <authorList>
            <person name="Kim C."/>
            <person name="Rosendale D.I."/>
            <person name="Kelly W.J."/>
            <person name="Tannock G.W."/>
            <person name="Patchett M.L."/>
            <person name="Jordens J.Z."/>
        </authorList>
    </citation>
    <scope>NUCLEOTIDE SEQUENCE [LARGE SCALE GENOMIC DNA]</scope>
    <source>
        <strain evidence="2 3">14</strain>
    </source>
</reference>
<feature type="domain" description="Peptidase M16 C-terminal" evidence="1">
    <location>
        <begin position="177"/>
        <end position="350"/>
    </location>
</feature>
<dbReference type="RefSeq" id="WP_158648971.1">
    <property type="nucleotide sequence ID" value="NZ_CP020991.1"/>
</dbReference>
<dbReference type="Pfam" id="PF05193">
    <property type="entry name" value="Peptidase_M16_C"/>
    <property type="match status" value="1"/>
</dbReference>
<dbReference type="InterPro" id="IPR007863">
    <property type="entry name" value="Peptidase_M16_C"/>
</dbReference>
<organism evidence="2 3">
    <name type="scientific">Monoglobus pectinilyticus</name>
    <dbReference type="NCBI Taxonomy" id="1981510"/>
    <lineage>
        <taxon>Bacteria</taxon>
        <taxon>Bacillati</taxon>
        <taxon>Bacillota</taxon>
        <taxon>Clostridia</taxon>
        <taxon>Monoglobales</taxon>
        <taxon>Monoglobaceae</taxon>
        <taxon>Monoglobus</taxon>
    </lineage>
</organism>
<evidence type="ECO:0000259" key="1">
    <source>
        <dbReference type="Pfam" id="PF05193"/>
    </source>
</evidence>
<sequence>MIQHIKNGVDFRLIPAQKFKTNVISVFFNIPLSKSTVTKAALLPSVMKRGTEKHKTMNEISKYLDELYSATLRAGIRSKGDGEVIYFTVEYIRDKFIGENLTQKIVDLLKEFIFCPLAGDDGFVEEYLNGEKENLKNAIEGLINDKKEYVEVKCREAMFGGEGYGMFEAGFAEELPNITSKNLYEFYKHIINDTKVDIFASGDFSDETVEMLKTELAGEFEPRDSGYVKTKIAVPEGKEINRIVEEIAVVQSKLCIGLKCGIEPTSKEYYALMLGGCIFGGSPFSKLFTNVREKLSLAYYASVRTERFKSTMFISSGIETDKYQAAYDEILVQFNKMKSGDITDSEVVNSKLYLTNGFNSMKDGLRTMEDYYLSQAIMDNKGEIDDLIEMTNKVTKEEIVEAFNKVEIDTVYFLKGCASDGGDE</sequence>
<gene>
    <name evidence="2" type="ORF">B9O19_01843</name>
</gene>
<dbReference type="SUPFAM" id="SSF63411">
    <property type="entry name" value="LuxS/MPP-like metallohydrolase"/>
    <property type="match status" value="2"/>
</dbReference>
<dbReference type="GeneID" id="98063223"/>
<dbReference type="EMBL" id="CP020991">
    <property type="protein sequence ID" value="AUO19992.1"/>
    <property type="molecule type" value="Genomic_DNA"/>
</dbReference>
<dbReference type="GO" id="GO:0046872">
    <property type="term" value="F:metal ion binding"/>
    <property type="evidence" value="ECO:0007669"/>
    <property type="project" value="InterPro"/>
</dbReference>
<dbReference type="InterPro" id="IPR011249">
    <property type="entry name" value="Metalloenz_LuxS/M16"/>
</dbReference>
<dbReference type="InterPro" id="IPR050626">
    <property type="entry name" value="Peptidase_M16"/>
</dbReference>
<dbReference type="Gene3D" id="3.30.830.10">
    <property type="entry name" value="Metalloenzyme, LuxS/M16 peptidase-like"/>
    <property type="match status" value="2"/>
</dbReference>
<dbReference type="PANTHER" id="PTHR43690:SF17">
    <property type="entry name" value="PROTEIN YHJJ"/>
    <property type="match status" value="1"/>
</dbReference>
<keyword evidence="3" id="KW-1185">Reference proteome</keyword>
<evidence type="ECO:0000313" key="3">
    <source>
        <dbReference type="Proteomes" id="UP000235589"/>
    </source>
</evidence>
<name>A0A2K9P415_9FIRM</name>